<organism evidence="2 3">
    <name type="scientific">Actinocatenispora thailandica</name>
    <dbReference type="NCBI Taxonomy" id="227318"/>
    <lineage>
        <taxon>Bacteria</taxon>
        <taxon>Bacillati</taxon>
        <taxon>Actinomycetota</taxon>
        <taxon>Actinomycetes</taxon>
        <taxon>Micromonosporales</taxon>
        <taxon>Micromonosporaceae</taxon>
        <taxon>Actinocatenispora</taxon>
    </lineage>
</organism>
<sequence length="345" mass="39162">MVEAEVFTPTEAGSPKGGVISPLLMNVALHGLEEAAGVRYGKTGVNAGKADGTPILARYADDMVACCYSRQQAEQVKAQLSGWLALRGLVFNEDKTRIVYLEDGFYFLGFNLRRYQRGRQRGKLLIKPSRDAVRRIRRRLADEVRSMRGSNSVALIARLTPMIRGWAAYYRGVVSSKIFSDLDNHMWWLTYRWARRSHPNKPKKWITRRYFGRFNKFRNDRWVFGARDRVLNDHGDVPFPVKFSWTNIVRHQLVAGGASPDDPDLAGYWAARRRKVPPPLDRYNLRLLAKQDGRCPLRGEHLLTPLPFSCSSWGRSVARLGVTDCPCRGMIRGALSPGRVASADR</sequence>
<gene>
    <name evidence="2" type="ORF">Athai_13510</name>
</gene>
<dbReference type="AlphaFoldDB" id="A0A7R7HW75"/>
<dbReference type="Pfam" id="PF00078">
    <property type="entry name" value="RVT_1"/>
    <property type="match status" value="1"/>
</dbReference>
<dbReference type="InterPro" id="IPR043502">
    <property type="entry name" value="DNA/RNA_pol_sf"/>
</dbReference>
<dbReference type="InterPro" id="IPR051083">
    <property type="entry name" value="GrpII_Intron_Splice-Mob/Def"/>
</dbReference>
<proteinExistence type="predicted"/>
<dbReference type="Proteomes" id="UP000611640">
    <property type="component" value="Chromosome"/>
</dbReference>
<dbReference type="InterPro" id="IPR013597">
    <property type="entry name" value="Mat_intron_G2"/>
</dbReference>
<dbReference type="PROSITE" id="PS50878">
    <property type="entry name" value="RT_POL"/>
    <property type="match status" value="1"/>
</dbReference>
<keyword evidence="3" id="KW-1185">Reference proteome</keyword>
<evidence type="ECO:0000313" key="2">
    <source>
        <dbReference type="EMBL" id="BCJ33848.1"/>
    </source>
</evidence>
<dbReference type="CDD" id="cd01651">
    <property type="entry name" value="RT_G2_intron"/>
    <property type="match status" value="1"/>
</dbReference>
<evidence type="ECO:0000313" key="3">
    <source>
        <dbReference type="Proteomes" id="UP000611640"/>
    </source>
</evidence>
<dbReference type="PANTHER" id="PTHR34047">
    <property type="entry name" value="NUCLEAR INTRON MATURASE 1, MITOCHONDRIAL-RELATED"/>
    <property type="match status" value="1"/>
</dbReference>
<protein>
    <recommendedName>
        <fullName evidence="1">Reverse transcriptase domain-containing protein</fullName>
    </recommendedName>
</protein>
<reference evidence="2 3" key="1">
    <citation type="submission" date="2020-08" db="EMBL/GenBank/DDBJ databases">
        <title>Whole genome shotgun sequence of Actinocatenispora thailandica NBRC 105041.</title>
        <authorList>
            <person name="Komaki H."/>
            <person name="Tamura T."/>
        </authorList>
    </citation>
    <scope>NUCLEOTIDE SEQUENCE [LARGE SCALE GENOMIC DNA]</scope>
    <source>
        <strain evidence="2 3">NBRC 105041</strain>
    </source>
</reference>
<accession>A0A7R7HW75</accession>
<dbReference type="KEGG" id="atl:Athai_13510"/>
<name>A0A7R7HW75_9ACTN</name>
<dbReference type="SUPFAM" id="SSF56672">
    <property type="entry name" value="DNA/RNA polymerases"/>
    <property type="match status" value="1"/>
</dbReference>
<dbReference type="InterPro" id="IPR000477">
    <property type="entry name" value="RT_dom"/>
</dbReference>
<dbReference type="EMBL" id="AP023355">
    <property type="protein sequence ID" value="BCJ33848.1"/>
    <property type="molecule type" value="Genomic_DNA"/>
</dbReference>
<feature type="domain" description="Reverse transcriptase" evidence="1">
    <location>
        <begin position="1"/>
        <end position="112"/>
    </location>
</feature>
<evidence type="ECO:0000259" key="1">
    <source>
        <dbReference type="PROSITE" id="PS50878"/>
    </source>
</evidence>
<dbReference type="Pfam" id="PF08388">
    <property type="entry name" value="GIIM"/>
    <property type="match status" value="1"/>
</dbReference>
<dbReference type="PANTHER" id="PTHR34047:SF10">
    <property type="entry name" value="GROUP II INTRON-ASSOCIATED OPEN READING FRAME"/>
    <property type="match status" value="1"/>
</dbReference>